<dbReference type="InterPro" id="IPR010352">
    <property type="entry name" value="DUF945"/>
</dbReference>
<feature type="region of interest" description="Disordered" evidence="1">
    <location>
        <begin position="493"/>
        <end position="525"/>
    </location>
</feature>
<protein>
    <submittedName>
        <fullName evidence="2">Uncharacterized conserved protein YdgA, DUF945 family</fullName>
    </submittedName>
</protein>
<dbReference type="RefSeq" id="WP_167359743.1">
    <property type="nucleotide sequence ID" value="NZ_FNDG01000007.1"/>
</dbReference>
<dbReference type="Pfam" id="PF06097">
    <property type="entry name" value="DUF945"/>
    <property type="match status" value="1"/>
</dbReference>
<evidence type="ECO:0000313" key="2">
    <source>
        <dbReference type="EMBL" id="SDH75269.1"/>
    </source>
</evidence>
<accession>A0A1G8EZT0</accession>
<sequence>MKKIAGIAAGVVVAVGVIGTLGAWYTGTRLPGVLQSAIAQANQQGQDALLGSGATASLELVSLQTRLFSSTAHYRFTFDAPDGKKPPRHMEILLVDHIEHGPLPASRLKRLNLWPVMAASHYSVEANDYTQKWFAAAKGAAPLVGQGSLGYDGSTRGSLVFAPLDFAPTPTSRVTFSGLTVEGEASEHAAAFKAVGAMDSLLVTATGRDGVPIQVELRGLALNSEQTLGSGDFYLGDSSLRLATAQIEVGDKPPVLIKDLAQSGSLQETGNLLGGRMAYDIGMVSYDGKDLAGMHMLWSLNNIDAAATQSVLELYREKLKPIQQAQANGQDVPEFVFSPAQETRLKSDFDTLLSGRPQIALEKFSLHTANGEASLNIALELEAPESFELPPAEIAKQVIAKLDARLSVAKAVIGDGVRAQATIEGQTDAKAIEDQAAMFTEMGSGMALGTGLLTLEGDTLQASLHYADDKVRFNGQDMSVEAFAQLLMSKATGLGGGAPSQHPGPGRAYPHAGGEEGRDGDGARQ</sequence>
<dbReference type="STRING" id="29435.SAMN05216588_10759"/>
<evidence type="ECO:0000256" key="1">
    <source>
        <dbReference type="SAM" id="MobiDB-lite"/>
    </source>
</evidence>
<dbReference type="AlphaFoldDB" id="A0A1G8EZT0"/>
<dbReference type="Proteomes" id="UP000198606">
    <property type="component" value="Unassembled WGS sequence"/>
</dbReference>
<evidence type="ECO:0000313" key="3">
    <source>
        <dbReference type="Proteomes" id="UP000198606"/>
    </source>
</evidence>
<name>A0A1G8EZT0_9GAMM</name>
<proteinExistence type="predicted"/>
<dbReference type="EMBL" id="FNDG01000007">
    <property type="protein sequence ID" value="SDH75269.1"/>
    <property type="molecule type" value="Genomic_DNA"/>
</dbReference>
<reference evidence="2 3" key="1">
    <citation type="submission" date="2016-10" db="EMBL/GenBank/DDBJ databases">
        <authorList>
            <person name="de Groot N.N."/>
        </authorList>
    </citation>
    <scope>NUCLEOTIDE SEQUENCE [LARGE SCALE GENOMIC DNA]</scope>
    <source>
        <strain evidence="2 3">LMG 18387</strain>
    </source>
</reference>
<organism evidence="2 3">
    <name type="scientific">Phytopseudomonas flavescens</name>
    <dbReference type="NCBI Taxonomy" id="29435"/>
    <lineage>
        <taxon>Bacteria</taxon>
        <taxon>Pseudomonadati</taxon>
        <taxon>Pseudomonadota</taxon>
        <taxon>Gammaproteobacteria</taxon>
        <taxon>Pseudomonadales</taxon>
        <taxon>Pseudomonadaceae</taxon>
        <taxon>Phytopseudomonas</taxon>
    </lineage>
</organism>
<gene>
    <name evidence="2" type="ORF">SAMN05216588_10759</name>
</gene>
<feature type="compositionally biased region" description="Basic and acidic residues" evidence="1">
    <location>
        <begin position="513"/>
        <end position="525"/>
    </location>
</feature>